<feature type="signal peptide" evidence="4">
    <location>
        <begin position="1"/>
        <end position="18"/>
    </location>
</feature>
<dbReference type="InterPro" id="IPR050822">
    <property type="entry name" value="Cerebellin_Synaptic_Org"/>
</dbReference>
<evidence type="ECO:0000256" key="4">
    <source>
        <dbReference type="SAM" id="SignalP"/>
    </source>
</evidence>
<dbReference type="InterPro" id="IPR008983">
    <property type="entry name" value="Tumour_necrosis_fac-like_dom"/>
</dbReference>
<dbReference type="STRING" id="144197.ENSSPAP00000017178"/>
<evidence type="ECO:0000259" key="5">
    <source>
        <dbReference type="PROSITE" id="PS50871"/>
    </source>
</evidence>
<dbReference type="Ensembl" id="ENSSPAT00000017443.1">
    <property type="protein sequence ID" value="ENSSPAP00000017178.1"/>
    <property type="gene ID" value="ENSSPAG00000012945.1"/>
</dbReference>
<dbReference type="GO" id="GO:0005576">
    <property type="term" value="C:extracellular region"/>
    <property type="evidence" value="ECO:0007669"/>
    <property type="project" value="UniProtKB-SubCell"/>
</dbReference>
<proteinExistence type="predicted"/>
<dbReference type="Pfam" id="PF00386">
    <property type="entry name" value="C1q"/>
    <property type="match status" value="1"/>
</dbReference>
<dbReference type="SMART" id="SM00110">
    <property type="entry name" value="C1Q"/>
    <property type="match status" value="1"/>
</dbReference>
<dbReference type="PRINTS" id="PR00007">
    <property type="entry name" value="COMPLEMNTC1Q"/>
</dbReference>
<evidence type="ECO:0000256" key="3">
    <source>
        <dbReference type="ARBA" id="ARBA00022729"/>
    </source>
</evidence>
<feature type="domain" description="C1q" evidence="5">
    <location>
        <begin position="70"/>
        <end position="206"/>
    </location>
</feature>
<evidence type="ECO:0000256" key="2">
    <source>
        <dbReference type="ARBA" id="ARBA00022525"/>
    </source>
</evidence>
<protein>
    <submittedName>
        <fullName evidence="6">Complement C1q-like protein 2</fullName>
    </submittedName>
</protein>
<dbReference type="PANTHER" id="PTHR22923">
    <property type="entry name" value="CEREBELLIN-RELATED"/>
    <property type="match status" value="1"/>
</dbReference>
<comment type="subcellular location">
    <subcellularLocation>
        <location evidence="1">Secreted</location>
    </subcellularLocation>
</comment>
<dbReference type="GeneTree" id="ENSGT00940000163520"/>
<reference evidence="6" key="1">
    <citation type="submission" date="2023-09" db="UniProtKB">
        <authorList>
            <consortium name="Ensembl"/>
        </authorList>
    </citation>
    <scope>IDENTIFICATION</scope>
</reference>
<name>A0A3B5A719_9TELE</name>
<dbReference type="SUPFAM" id="SSF49842">
    <property type="entry name" value="TNF-like"/>
    <property type="match status" value="1"/>
</dbReference>
<keyword evidence="3 4" id="KW-0732">Signal</keyword>
<keyword evidence="2" id="KW-0964">Secreted</keyword>
<feature type="chain" id="PRO_5017327771" evidence="4">
    <location>
        <begin position="19"/>
        <end position="206"/>
    </location>
</feature>
<organism evidence="6">
    <name type="scientific">Stegastes partitus</name>
    <name type="common">bicolor damselfish</name>
    <dbReference type="NCBI Taxonomy" id="144197"/>
    <lineage>
        <taxon>Eukaryota</taxon>
        <taxon>Metazoa</taxon>
        <taxon>Chordata</taxon>
        <taxon>Craniata</taxon>
        <taxon>Vertebrata</taxon>
        <taxon>Euteleostomi</taxon>
        <taxon>Actinopterygii</taxon>
        <taxon>Neopterygii</taxon>
        <taxon>Teleostei</taxon>
        <taxon>Neoteleostei</taxon>
        <taxon>Acanthomorphata</taxon>
        <taxon>Ovalentaria</taxon>
        <taxon>Pomacentridae</taxon>
        <taxon>Stegastes</taxon>
    </lineage>
</organism>
<dbReference type="PROSITE" id="PS50871">
    <property type="entry name" value="C1Q"/>
    <property type="match status" value="1"/>
</dbReference>
<accession>A0A3B5A719</accession>
<dbReference type="InterPro" id="IPR001073">
    <property type="entry name" value="C1q_dom"/>
</dbReference>
<dbReference type="PANTHER" id="PTHR22923:SF102">
    <property type="entry name" value="CEREBELLIN 13-RELATED"/>
    <property type="match status" value="1"/>
</dbReference>
<evidence type="ECO:0000313" key="6">
    <source>
        <dbReference type="Ensembl" id="ENSSPAP00000017178.1"/>
    </source>
</evidence>
<dbReference type="AlphaFoldDB" id="A0A3B5A719"/>
<dbReference type="Gene3D" id="2.60.120.40">
    <property type="match status" value="1"/>
</dbReference>
<evidence type="ECO:0000256" key="1">
    <source>
        <dbReference type="ARBA" id="ARBA00004613"/>
    </source>
</evidence>
<sequence length="206" mass="23157">MILSIYLLMFFCCGLTVAGYKPPCPESCASQAELHKVKHKVEDLERKLKENVDLTAELKRIGTVNLEDFILTFKVAFSAAIGRYGSIGPYTTDKILLYKRVITNVGNSYNKHKGIFTAPVAGIYYFSFFYHAGGDCEAMLYLYKNYKLVVMTSDHISKKDTADNGGNGVVLHLQKGDQVYVCMAAYTHIWGSFYHSTFSGFLISRH</sequence>